<accession>W6MTE0</accession>
<evidence type="ECO:0000313" key="3">
    <source>
        <dbReference type="EMBL" id="CDK29994.1"/>
    </source>
</evidence>
<reference evidence="3" key="2">
    <citation type="submission" date="2014-02" db="EMBL/GenBank/DDBJ databases">
        <title>Complete DNA sequence of /Kuraishia capsulata/ illustrates novel genomic features among budding yeasts (/Saccharomycotina/).</title>
        <authorList>
            <person name="Morales L."/>
            <person name="Noel B."/>
            <person name="Porcel B."/>
            <person name="Marcet-Houben M."/>
            <person name="Hullo M-F."/>
            <person name="Sacerdot C."/>
            <person name="Tekaia F."/>
            <person name="Leh-Louis V."/>
            <person name="Despons L."/>
            <person name="Khanna V."/>
            <person name="Aury J-M."/>
            <person name="Barbe V."/>
            <person name="Couloux A."/>
            <person name="Labadie K."/>
            <person name="Pelletier E."/>
            <person name="Souciet J-L."/>
            <person name="Boekhout T."/>
            <person name="Gabaldon T."/>
            <person name="Wincker P."/>
            <person name="Dujon B."/>
        </authorList>
    </citation>
    <scope>NUCLEOTIDE SEQUENCE</scope>
    <source>
        <strain evidence="3">CBS 1993</strain>
    </source>
</reference>
<evidence type="ECO:0000256" key="1">
    <source>
        <dbReference type="SAM" id="MobiDB-lite"/>
    </source>
</evidence>
<dbReference type="InterPro" id="IPR011993">
    <property type="entry name" value="PH-like_dom_sf"/>
</dbReference>
<name>W6MTE0_9ASCO</name>
<dbReference type="GeneID" id="34523361"/>
<proteinExistence type="predicted"/>
<organism evidence="3 4">
    <name type="scientific">Kuraishia capsulata CBS 1993</name>
    <dbReference type="NCBI Taxonomy" id="1382522"/>
    <lineage>
        <taxon>Eukaryota</taxon>
        <taxon>Fungi</taxon>
        <taxon>Dikarya</taxon>
        <taxon>Ascomycota</taxon>
        <taxon>Saccharomycotina</taxon>
        <taxon>Pichiomycetes</taxon>
        <taxon>Pichiales</taxon>
        <taxon>Pichiaceae</taxon>
        <taxon>Kuraishia</taxon>
    </lineage>
</organism>
<feature type="domain" description="PH" evidence="2">
    <location>
        <begin position="43"/>
        <end position="139"/>
    </location>
</feature>
<evidence type="ECO:0000313" key="4">
    <source>
        <dbReference type="Proteomes" id="UP000019384"/>
    </source>
</evidence>
<gene>
    <name evidence="3" type="ORF">KUCA_T00005989001</name>
</gene>
<dbReference type="HOGENOM" id="CLU_059298_0_0_1"/>
<dbReference type="PANTHER" id="PTHR14336">
    <property type="entry name" value="TANDEM PH DOMAIN CONTAINING PROTEIN"/>
    <property type="match status" value="1"/>
</dbReference>
<dbReference type="AlphaFoldDB" id="W6MTE0"/>
<sequence length="377" mass="43116">MVSGLSRIGPVTSHGHHQIIQTNTIQRPLQPLSPQNNRKDPNKILVASYLYRKSATTHNYKKKWFVLRVGQLAEYKDSKEHKPTSVIDVSNLRSTSRVDKKHSNYPHFVVYTNNKKLKLYAESEDIYQSWKSALEKVINHGDESHDESNGARKDEEVEEKEQAEQIFAVPFQKPNVKAPNLETSGHDQFSGVDDPNYTSCASDSFQQSNAVIPAVLPPNTNQQPSLDVIEESLSPMNTKPGEEGSPSSKLTDLATDIQFGSDAKNEILIEQGHLSRLYKTYSQWKKFRIILTNKRMYFYKASTRRDKPIKTIDVNDILDICELDPLSRTRLWCLLIITKKKRIRFCADNEEELLKWIVAIKMVINKRDRVSKASTAT</sequence>
<dbReference type="InterPro" id="IPR001849">
    <property type="entry name" value="PH_domain"/>
</dbReference>
<dbReference type="InterPro" id="IPR051707">
    <property type="entry name" value="PI-Interact_SigTrans_Reg"/>
</dbReference>
<feature type="region of interest" description="Disordered" evidence="1">
    <location>
        <begin position="141"/>
        <end position="162"/>
    </location>
</feature>
<dbReference type="RefSeq" id="XP_022461973.1">
    <property type="nucleotide sequence ID" value="XM_022604662.1"/>
</dbReference>
<keyword evidence="4" id="KW-1185">Reference proteome</keyword>
<feature type="domain" description="PH" evidence="2">
    <location>
        <begin position="267"/>
        <end position="365"/>
    </location>
</feature>
<protein>
    <recommendedName>
        <fullName evidence="2">PH domain-containing protein</fullName>
    </recommendedName>
</protein>
<dbReference type="STRING" id="1382522.W6MTE0"/>
<dbReference type="PANTHER" id="PTHR14336:SF8">
    <property type="entry name" value="PROTEIN OPY1"/>
    <property type="match status" value="1"/>
</dbReference>
<dbReference type="Gene3D" id="2.30.29.30">
    <property type="entry name" value="Pleckstrin-homology domain (PH domain)/Phosphotyrosine-binding domain (PTB)"/>
    <property type="match status" value="2"/>
</dbReference>
<dbReference type="Proteomes" id="UP000019384">
    <property type="component" value="Unassembled WGS sequence"/>
</dbReference>
<dbReference type="Pfam" id="PF00169">
    <property type="entry name" value="PH"/>
    <property type="match status" value="2"/>
</dbReference>
<dbReference type="OrthoDB" id="2157866at2759"/>
<evidence type="ECO:0000259" key="2">
    <source>
        <dbReference type="PROSITE" id="PS50003"/>
    </source>
</evidence>
<dbReference type="EMBL" id="HG793131">
    <property type="protein sequence ID" value="CDK29994.1"/>
    <property type="molecule type" value="Genomic_DNA"/>
</dbReference>
<dbReference type="PROSITE" id="PS50003">
    <property type="entry name" value="PH_DOMAIN"/>
    <property type="match status" value="2"/>
</dbReference>
<dbReference type="CDD" id="cd13299">
    <property type="entry name" value="PH2_PH_fungal"/>
    <property type="match status" value="1"/>
</dbReference>
<dbReference type="SUPFAM" id="SSF50729">
    <property type="entry name" value="PH domain-like"/>
    <property type="match status" value="2"/>
</dbReference>
<dbReference type="SMART" id="SM00233">
    <property type="entry name" value="PH"/>
    <property type="match status" value="2"/>
</dbReference>
<reference evidence="3" key="1">
    <citation type="submission" date="2013-12" db="EMBL/GenBank/DDBJ databases">
        <authorList>
            <person name="Genoscope - CEA"/>
        </authorList>
    </citation>
    <scope>NUCLEOTIDE SEQUENCE</scope>
    <source>
        <strain evidence="3">CBS 1993</strain>
    </source>
</reference>